<feature type="transmembrane region" description="Helical" evidence="3">
    <location>
        <begin position="175"/>
        <end position="198"/>
    </location>
</feature>
<feature type="transmembrane region" description="Helical" evidence="3">
    <location>
        <begin position="210"/>
        <end position="231"/>
    </location>
</feature>
<evidence type="ECO:0000256" key="2">
    <source>
        <dbReference type="SAM" id="MobiDB-lite"/>
    </source>
</evidence>
<name>A0ABN8MZX7_9CNID</name>
<keyword evidence="3" id="KW-0812">Transmembrane</keyword>
<evidence type="ECO:0000256" key="3">
    <source>
        <dbReference type="SAM" id="Phobius"/>
    </source>
</evidence>
<keyword evidence="3" id="KW-1133">Transmembrane helix</keyword>
<dbReference type="PANTHER" id="PTHR18640">
    <property type="entry name" value="SOLUTE CARRIER FAMILY 10 MEMBER 7"/>
    <property type="match status" value="1"/>
</dbReference>
<dbReference type="Gene3D" id="1.20.1530.20">
    <property type="match status" value="1"/>
</dbReference>
<feature type="compositionally biased region" description="Basic and acidic residues" evidence="2">
    <location>
        <begin position="377"/>
        <end position="386"/>
    </location>
</feature>
<comment type="caution">
    <text evidence="4">The sequence shown here is derived from an EMBL/GenBank/DDBJ whole genome shotgun (WGS) entry which is preliminary data.</text>
</comment>
<evidence type="ECO:0000256" key="1">
    <source>
        <dbReference type="ARBA" id="ARBA00006528"/>
    </source>
</evidence>
<dbReference type="InterPro" id="IPR038770">
    <property type="entry name" value="Na+/solute_symporter_sf"/>
</dbReference>
<keyword evidence="5" id="KW-1185">Reference proteome</keyword>
<dbReference type="InterPro" id="IPR016833">
    <property type="entry name" value="Put_Na-Bile_cotransptr"/>
</dbReference>
<evidence type="ECO:0000313" key="5">
    <source>
        <dbReference type="Proteomes" id="UP001159427"/>
    </source>
</evidence>
<gene>
    <name evidence="4" type="ORF">PEVE_00039835</name>
</gene>
<organism evidence="4 5">
    <name type="scientific">Porites evermanni</name>
    <dbReference type="NCBI Taxonomy" id="104178"/>
    <lineage>
        <taxon>Eukaryota</taxon>
        <taxon>Metazoa</taxon>
        <taxon>Cnidaria</taxon>
        <taxon>Anthozoa</taxon>
        <taxon>Hexacorallia</taxon>
        <taxon>Scleractinia</taxon>
        <taxon>Fungiina</taxon>
        <taxon>Poritidae</taxon>
        <taxon>Porites</taxon>
    </lineage>
</organism>
<comment type="similarity">
    <text evidence="1">Belongs to the bile acid:sodium symporter (BASS) (TC 2.A.28) family.</text>
</comment>
<dbReference type="Pfam" id="PF13593">
    <property type="entry name" value="SBF_like"/>
    <property type="match status" value="1"/>
</dbReference>
<feature type="transmembrane region" description="Helical" evidence="3">
    <location>
        <begin position="31"/>
        <end position="50"/>
    </location>
</feature>
<proteinExistence type="inferred from homology"/>
<feature type="transmembrane region" description="Helical" evidence="3">
    <location>
        <begin position="344"/>
        <end position="364"/>
    </location>
</feature>
<sequence length="395" mass="43277">MPEGNSKETTKHEEGGSCLPRSSPIVKAWEFVNNYLLAIGIILIVIIGSQWPESGIILTRTYFSYVSLALCFFLCGLRTKLDELQVAVKSYKAIAWGILTILLVVPVAGTQITKTIQFATRVDENLNTSESAVVGNVTAIGPTEFAFALQVFFVVPSSLSAAAILSLLAGGSFPLAMLLMAVTNVVSVFTVPPMLVWLTDLNSGVNLSRFGTLMLVFCLVTLFPTIIGSLLRIVPSVREKVESYNTGVQYTIITLFVLSTWSEVSMAQVEEEFNNIVSMNIFIVVGYSSIMHIMFLLLHWIASGFLELSLPAKKTIVITGSHKAMSFALKVIKFLSTDVGSKRLMSIVCIIAYLTLLVLDSVIVCKWATITEDDEKDEKTSNKDGRYGTIPQQDD</sequence>
<feature type="transmembrane region" description="Helical" evidence="3">
    <location>
        <begin position="145"/>
        <end position="168"/>
    </location>
</feature>
<reference evidence="4 5" key="1">
    <citation type="submission" date="2022-05" db="EMBL/GenBank/DDBJ databases">
        <authorList>
            <consortium name="Genoscope - CEA"/>
            <person name="William W."/>
        </authorList>
    </citation>
    <scope>NUCLEOTIDE SEQUENCE [LARGE SCALE GENOMIC DNA]</scope>
</reference>
<feature type="transmembrane region" description="Helical" evidence="3">
    <location>
        <begin position="93"/>
        <end position="112"/>
    </location>
</feature>
<feature type="transmembrane region" description="Helical" evidence="3">
    <location>
        <begin position="281"/>
        <end position="306"/>
    </location>
</feature>
<dbReference type="PANTHER" id="PTHR18640:SF10">
    <property type="entry name" value="SODIUM_METABOLITE COTRANSPORTER BASS4, CHLOROPLASTIC-RELATED"/>
    <property type="match status" value="1"/>
</dbReference>
<keyword evidence="3" id="KW-0472">Membrane</keyword>
<feature type="region of interest" description="Disordered" evidence="2">
    <location>
        <begin position="375"/>
        <end position="395"/>
    </location>
</feature>
<dbReference type="EMBL" id="CALNXI010000710">
    <property type="protein sequence ID" value="CAH3038217.1"/>
    <property type="molecule type" value="Genomic_DNA"/>
</dbReference>
<feature type="transmembrane region" description="Helical" evidence="3">
    <location>
        <begin position="62"/>
        <end position="81"/>
    </location>
</feature>
<evidence type="ECO:0000313" key="4">
    <source>
        <dbReference type="EMBL" id="CAH3038217.1"/>
    </source>
</evidence>
<dbReference type="Proteomes" id="UP001159427">
    <property type="component" value="Unassembled WGS sequence"/>
</dbReference>
<protein>
    <submittedName>
        <fullName evidence="4">Uncharacterized protein</fullName>
    </submittedName>
</protein>
<accession>A0ABN8MZX7</accession>